<accession>A0A161JL77</accession>
<dbReference type="EMBL" id="AP014809">
    <property type="protein sequence ID" value="BAU92738.1"/>
    <property type="molecule type" value="Genomic_DNA"/>
</dbReference>
<dbReference type="GO" id="GO:0016301">
    <property type="term" value="F:kinase activity"/>
    <property type="evidence" value="ECO:0007669"/>
    <property type="project" value="UniProtKB-KW"/>
</dbReference>
<evidence type="ECO:0000313" key="1">
    <source>
        <dbReference type="EMBL" id="BAU92738.1"/>
    </source>
</evidence>
<name>A0A161JL77_9HYPH</name>
<keyword evidence="1" id="KW-0418">Kinase</keyword>
<sequence>MDNVGRVSRPDLKVPFTTGYAANYILENRHLVPGMAVLTKPFAVDTMAARIRSMI</sequence>
<organism evidence="1 2">
    <name type="scientific">Methylorubrum populi</name>
    <dbReference type="NCBI Taxonomy" id="223967"/>
    <lineage>
        <taxon>Bacteria</taxon>
        <taxon>Pseudomonadati</taxon>
        <taxon>Pseudomonadota</taxon>
        <taxon>Alphaproteobacteria</taxon>
        <taxon>Hyphomicrobiales</taxon>
        <taxon>Methylobacteriaceae</taxon>
        <taxon>Methylorubrum</taxon>
    </lineage>
</organism>
<dbReference type="OrthoDB" id="7284457at2"/>
<evidence type="ECO:0000313" key="2">
    <source>
        <dbReference type="Proteomes" id="UP000218288"/>
    </source>
</evidence>
<dbReference type="Proteomes" id="UP000218288">
    <property type="component" value="Chromosome"/>
</dbReference>
<dbReference type="Gene3D" id="3.40.50.2300">
    <property type="match status" value="1"/>
</dbReference>
<reference evidence="1 2" key="1">
    <citation type="journal article" date="2016" name="Genome Announc.">
        <title>Complete Genome Sequence of Methylobacterium populi P-1M, Isolated from Pink-Pigmented Household Biofilm.</title>
        <authorList>
            <person name="Morohoshi T."/>
            <person name="Ikeda T."/>
        </authorList>
    </citation>
    <scope>NUCLEOTIDE SEQUENCE [LARGE SCALE GENOMIC DNA]</scope>
    <source>
        <strain evidence="1 2">P-1M</strain>
    </source>
</reference>
<proteinExistence type="predicted"/>
<dbReference type="AlphaFoldDB" id="A0A161JL77"/>
<protein>
    <submittedName>
        <fullName evidence="1">PAS/PAC sensor hybrid histidine kinase</fullName>
    </submittedName>
</protein>
<keyword evidence="1" id="KW-0808">Transferase</keyword>
<dbReference type="RefSeq" id="WP_157914220.1">
    <property type="nucleotide sequence ID" value="NZ_AP014809.1"/>
</dbReference>
<gene>
    <name evidence="1" type="ORF">MPPM_4133</name>
</gene>